<accession>A0ABP9W9S0</accession>
<reference evidence="1 2" key="1">
    <citation type="submission" date="2024-02" db="EMBL/GenBank/DDBJ databases">
        <title>Deinococcus carri NBRC 110142.</title>
        <authorList>
            <person name="Ichikawa N."/>
            <person name="Katano-Makiyama Y."/>
            <person name="Hidaka K."/>
        </authorList>
    </citation>
    <scope>NUCLEOTIDE SEQUENCE [LARGE SCALE GENOMIC DNA]</scope>
    <source>
        <strain evidence="1 2">NBRC 110142</strain>
    </source>
</reference>
<proteinExistence type="predicted"/>
<organism evidence="1 2">
    <name type="scientific">Deinococcus carri</name>
    <dbReference type="NCBI Taxonomy" id="1211323"/>
    <lineage>
        <taxon>Bacteria</taxon>
        <taxon>Thermotogati</taxon>
        <taxon>Deinococcota</taxon>
        <taxon>Deinococci</taxon>
        <taxon>Deinococcales</taxon>
        <taxon>Deinococcaceae</taxon>
        <taxon>Deinococcus</taxon>
    </lineage>
</organism>
<gene>
    <name evidence="1" type="ORF">Dcar01_02849</name>
</gene>
<evidence type="ECO:0000313" key="1">
    <source>
        <dbReference type="EMBL" id="GAA5514097.1"/>
    </source>
</evidence>
<comment type="caution">
    <text evidence="1">The sequence shown here is derived from an EMBL/GenBank/DDBJ whole genome shotgun (WGS) entry which is preliminary data.</text>
</comment>
<dbReference type="RefSeq" id="WP_345466385.1">
    <property type="nucleotide sequence ID" value="NZ_BAABRP010000013.1"/>
</dbReference>
<dbReference type="Proteomes" id="UP001401887">
    <property type="component" value="Unassembled WGS sequence"/>
</dbReference>
<protein>
    <submittedName>
        <fullName evidence="1">Uncharacterized protein</fullName>
    </submittedName>
</protein>
<dbReference type="EMBL" id="BAABRP010000013">
    <property type="protein sequence ID" value="GAA5514097.1"/>
    <property type="molecule type" value="Genomic_DNA"/>
</dbReference>
<name>A0ABP9W9S0_9DEIO</name>
<keyword evidence="2" id="KW-1185">Reference proteome</keyword>
<evidence type="ECO:0000313" key="2">
    <source>
        <dbReference type="Proteomes" id="UP001401887"/>
    </source>
</evidence>
<sequence length="43" mass="4730">MTDNNIVRLNATERGTLAPALRSQRAAPHPFPFFPSRAPALRA</sequence>